<dbReference type="SUPFAM" id="SSF48403">
    <property type="entry name" value="Ankyrin repeat"/>
    <property type="match status" value="1"/>
</dbReference>
<dbReference type="PANTHER" id="PTHR24171:SF8">
    <property type="entry name" value="BRCA1-ASSOCIATED RING DOMAIN PROTEIN 1"/>
    <property type="match status" value="1"/>
</dbReference>
<evidence type="ECO:0000256" key="3">
    <source>
        <dbReference type="PROSITE-ProRule" id="PRU00023"/>
    </source>
</evidence>
<dbReference type="InParanoid" id="A0A1Z5JT36"/>
<dbReference type="EMBL" id="BDSP01000114">
    <property type="protein sequence ID" value="GAX17187.1"/>
    <property type="molecule type" value="Genomic_DNA"/>
</dbReference>
<dbReference type="Proteomes" id="UP000198406">
    <property type="component" value="Unassembled WGS sequence"/>
</dbReference>
<evidence type="ECO:0000313" key="6">
    <source>
        <dbReference type="Proteomes" id="UP000198406"/>
    </source>
</evidence>
<feature type="repeat" description="ANK" evidence="3">
    <location>
        <begin position="348"/>
        <end position="380"/>
    </location>
</feature>
<sequence>MRYTSVLSNLLWPLATTTTEYGADCSWPIFSTNFSCDDRLGDRAAEYYDFIHKCHEYGGPKGKKACDQTEMDRLEMNARQPKAMVNYTGTGFTKIKAPQTVMDLIIQHWEANKETMTEESWPKGSIYLNYWESKTYMVAVEDRNLKGAGDKLKEQIWDAAKTTIEAWTNVEIQPTSMYGIRVYTEGAILSPHVDRLPLVSSCIINVAQDVDEPWPLEVYDRQGNAVNVTMEPGDMVLYESGSTLHGRPFPLKGRYYANIFIHFEPLTRPAGDHSALDELLPPYLIPGTAAAQNWLIENPDGWNKPSPAFPAQPSDQPEGHYAAAIGDYYRLKELAQEDPESLHRKDSNGWLPIHEAARSGHTDIVELLIQHGAEKDARTGLSDNGSSLLNMALEFHGEDHPLTAFLFSIGAQDIGYGEL</sequence>
<evidence type="ECO:0000256" key="1">
    <source>
        <dbReference type="ARBA" id="ARBA00022737"/>
    </source>
</evidence>
<dbReference type="PANTHER" id="PTHR24171">
    <property type="entry name" value="ANKYRIN REPEAT DOMAIN-CONTAINING PROTEIN 39-RELATED"/>
    <property type="match status" value="1"/>
</dbReference>
<dbReference type="PROSITE" id="PS50088">
    <property type="entry name" value="ANK_REPEAT"/>
    <property type="match status" value="1"/>
</dbReference>
<comment type="caution">
    <text evidence="5">The sequence shown here is derived from an EMBL/GenBank/DDBJ whole genome shotgun (WGS) entry which is preliminary data.</text>
</comment>
<dbReference type="InterPro" id="IPR002110">
    <property type="entry name" value="Ankyrin_rpt"/>
</dbReference>
<proteinExistence type="predicted"/>
<dbReference type="SMART" id="SM00248">
    <property type="entry name" value="ANK"/>
    <property type="match status" value="2"/>
</dbReference>
<organism evidence="5 6">
    <name type="scientific">Fistulifera solaris</name>
    <name type="common">Oleaginous diatom</name>
    <dbReference type="NCBI Taxonomy" id="1519565"/>
    <lineage>
        <taxon>Eukaryota</taxon>
        <taxon>Sar</taxon>
        <taxon>Stramenopiles</taxon>
        <taxon>Ochrophyta</taxon>
        <taxon>Bacillariophyta</taxon>
        <taxon>Bacillariophyceae</taxon>
        <taxon>Bacillariophycidae</taxon>
        <taxon>Naviculales</taxon>
        <taxon>Naviculaceae</taxon>
        <taxon>Fistulifera</taxon>
    </lineage>
</organism>
<reference evidence="5 6" key="1">
    <citation type="journal article" date="2015" name="Plant Cell">
        <title>Oil accumulation by the oleaginous diatom Fistulifera solaris as revealed by the genome and transcriptome.</title>
        <authorList>
            <person name="Tanaka T."/>
            <person name="Maeda Y."/>
            <person name="Veluchamy A."/>
            <person name="Tanaka M."/>
            <person name="Abida H."/>
            <person name="Marechal E."/>
            <person name="Bowler C."/>
            <person name="Muto M."/>
            <person name="Sunaga Y."/>
            <person name="Tanaka M."/>
            <person name="Yoshino T."/>
            <person name="Taniguchi T."/>
            <person name="Fukuda Y."/>
            <person name="Nemoto M."/>
            <person name="Matsumoto M."/>
            <person name="Wong P.S."/>
            <person name="Aburatani S."/>
            <person name="Fujibuchi W."/>
        </authorList>
    </citation>
    <scope>NUCLEOTIDE SEQUENCE [LARGE SCALE GENOMIC DNA]</scope>
    <source>
        <strain evidence="5 6">JPCC DA0580</strain>
    </source>
</reference>
<dbReference type="Pfam" id="PF12796">
    <property type="entry name" value="Ank_2"/>
    <property type="match status" value="1"/>
</dbReference>
<dbReference type="OrthoDB" id="194358at2759"/>
<dbReference type="GO" id="GO:0085020">
    <property type="term" value="P:protein K6-linked ubiquitination"/>
    <property type="evidence" value="ECO:0007669"/>
    <property type="project" value="TreeGrafter"/>
</dbReference>
<dbReference type="GO" id="GO:0004842">
    <property type="term" value="F:ubiquitin-protein transferase activity"/>
    <property type="evidence" value="ECO:0007669"/>
    <property type="project" value="TreeGrafter"/>
</dbReference>
<dbReference type="Gene3D" id="1.25.40.20">
    <property type="entry name" value="Ankyrin repeat-containing domain"/>
    <property type="match status" value="1"/>
</dbReference>
<feature type="chain" id="PRO_5012916029" evidence="4">
    <location>
        <begin position="23"/>
        <end position="419"/>
    </location>
</feature>
<dbReference type="InterPro" id="IPR036770">
    <property type="entry name" value="Ankyrin_rpt-contain_sf"/>
</dbReference>
<name>A0A1Z5JT36_FISSO</name>
<keyword evidence="6" id="KW-1185">Reference proteome</keyword>
<evidence type="ECO:0000256" key="2">
    <source>
        <dbReference type="ARBA" id="ARBA00023043"/>
    </source>
</evidence>
<keyword evidence="4" id="KW-0732">Signal</keyword>
<feature type="signal peptide" evidence="4">
    <location>
        <begin position="1"/>
        <end position="22"/>
    </location>
</feature>
<evidence type="ECO:0000313" key="5">
    <source>
        <dbReference type="EMBL" id="GAX17187.1"/>
    </source>
</evidence>
<evidence type="ECO:0000256" key="4">
    <source>
        <dbReference type="SAM" id="SignalP"/>
    </source>
</evidence>
<dbReference type="AlphaFoldDB" id="A0A1Z5JT36"/>
<keyword evidence="2 3" id="KW-0040">ANK repeat</keyword>
<protein>
    <submittedName>
        <fullName evidence="5">Uncharacterized protein</fullName>
    </submittedName>
</protein>
<keyword evidence="1" id="KW-0677">Repeat</keyword>
<dbReference type="PROSITE" id="PS50297">
    <property type="entry name" value="ANK_REP_REGION"/>
    <property type="match status" value="1"/>
</dbReference>
<accession>A0A1Z5JT36</accession>
<gene>
    <name evidence="5" type="ORF">FisN_10Lh035</name>
</gene>